<evidence type="ECO:0000256" key="7">
    <source>
        <dbReference type="ARBA" id="ARBA00023136"/>
    </source>
</evidence>
<dbReference type="Gene3D" id="3.40.50.300">
    <property type="entry name" value="P-loop containing nucleotide triphosphate hydrolases"/>
    <property type="match status" value="2"/>
</dbReference>
<dbReference type="SMART" id="SM00382">
    <property type="entry name" value="AAA"/>
    <property type="match status" value="1"/>
</dbReference>
<keyword evidence="7" id="KW-0472">Membrane</keyword>
<evidence type="ECO:0000256" key="3">
    <source>
        <dbReference type="ARBA" id="ARBA00022475"/>
    </source>
</evidence>
<keyword evidence="3" id="KW-1003">Cell membrane</keyword>
<keyword evidence="6" id="KW-0406">Ion transport</keyword>
<dbReference type="InterPro" id="IPR003593">
    <property type="entry name" value="AAA+_ATPase"/>
</dbReference>
<feature type="domain" description="AAA+ ATPase" evidence="8">
    <location>
        <begin position="33"/>
        <end position="221"/>
    </location>
</feature>
<dbReference type="EMBL" id="CP015199">
    <property type="protein sequence ID" value="ANF51174.1"/>
    <property type="molecule type" value="Genomic_DNA"/>
</dbReference>
<keyword evidence="4" id="KW-0410">Iron transport</keyword>
<proteinExistence type="predicted"/>
<comment type="subcellular location">
    <subcellularLocation>
        <location evidence="1">Cell membrane</location>
        <topology evidence="1">Peripheral membrane protein</topology>
    </subcellularLocation>
</comment>
<keyword evidence="10" id="KW-1185">Reference proteome</keyword>
<evidence type="ECO:0000256" key="6">
    <source>
        <dbReference type="ARBA" id="ARBA00023065"/>
    </source>
</evidence>
<dbReference type="OrthoDB" id="9784297at2"/>
<dbReference type="RefSeq" id="WP_066754888.1">
    <property type="nucleotide sequence ID" value="NZ_CP015199.1"/>
</dbReference>
<dbReference type="GO" id="GO:0006826">
    <property type="term" value="P:iron ion transport"/>
    <property type="evidence" value="ECO:0007669"/>
    <property type="project" value="UniProtKB-KW"/>
</dbReference>
<keyword evidence="5" id="KW-0408">Iron</keyword>
<name>A0A172XW49_9FLAO</name>
<keyword evidence="2" id="KW-0813">Transport</keyword>
<dbReference type="PANTHER" id="PTHR42771">
    <property type="entry name" value="IRON(3+)-HYDROXAMATE IMPORT ATP-BINDING PROTEIN FHUC"/>
    <property type="match status" value="1"/>
</dbReference>
<evidence type="ECO:0000256" key="2">
    <source>
        <dbReference type="ARBA" id="ARBA00022448"/>
    </source>
</evidence>
<dbReference type="InterPro" id="IPR051535">
    <property type="entry name" value="Siderophore_ABC-ATPase"/>
</dbReference>
<dbReference type="Proteomes" id="UP000077824">
    <property type="component" value="Chromosome"/>
</dbReference>
<sequence>MTYLSRIYLKDNHPKEFPFDLPIFKNGLDLKLKTNVTFFVGENGTGKSTLMESIADKCDFNLSGGNRNHNYDFHKTENTLSDFLTLSWKTKINQGFFMRAESFFNFATYIDEVAESDARILDAYGGKSLHKQSHGEAFLALFHNHFDKGIYILDEPESALSPQRQLALLSIINKLEKTGKAQFIIATHSPILLSYPGATVYSLDNNLEPIHYKDTEHYQITKNFLDTPELYFRHLFNDDDDI</sequence>
<dbReference type="InterPro" id="IPR003959">
    <property type="entry name" value="ATPase_AAA_core"/>
</dbReference>
<protein>
    <submittedName>
        <fullName evidence="9">AAA family ATPase</fullName>
    </submittedName>
</protein>
<evidence type="ECO:0000259" key="8">
    <source>
        <dbReference type="SMART" id="SM00382"/>
    </source>
</evidence>
<dbReference type="GO" id="GO:0005886">
    <property type="term" value="C:plasma membrane"/>
    <property type="evidence" value="ECO:0007669"/>
    <property type="project" value="UniProtKB-SubCell"/>
</dbReference>
<dbReference type="GO" id="GO:0005524">
    <property type="term" value="F:ATP binding"/>
    <property type="evidence" value="ECO:0007669"/>
    <property type="project" value="InterPro"/>
</dbReference>
<dbReference type="SUPFAM" id="SSF52540">
    <property type="entry name" value="P-loop containing nucleoside triphosphate hydrolases"/>
    <property type="match status" value="1"/>
</dbReference>
<reference evidence="9 10" key="1">
    <citation type="submission" date="2016-04" db="EMBL/GenBank/DDBJ databases">
        <title>Complete Genome Sequence of Chryseobacterium sp. IHBB 10212.</title>
        <authorList>
            <person name="Pal M."/>
            <person name="Swarnkar M.K."/>
            <person name="Kaushal K."/>
            <person name="Chhibber S."/>
            <person name="Singh A.K."/>
            <person name="Gulati A."/>
        </authorList>
    </citation>
    <scope>NUCLEOTIDE SEQUENCE [LARGE SCALE GENOMIC DNA]</scope>
    <source>
        <strain evidence="9 10">IHBB 10212</strain>
    </source>
</reference>
<evidence type="ECO:0000313" key="9">
    <source>
        <dbReference type="EMBL" id="ANF51174.1"/>
    </source>
</evidence>
<dbReference type="KEGG" id="chh:A0O34_11885"/>
<dbReference type="GO" id="GO:0016887">
    <property type="term" value="F:ATP hydrolysis activity"/>
    <property type="evidence" value="ECO:0007669"/>
    <property type="project" value="InterPro"/>
</dbReference>
<dbReference type="PANTHER" id="PTHR42771:SF2">
    <property type="entry name" value="IRON(3+)-HYDROXAMATE IMPORT ATP-BINDING PROTEIN FHUC"/>
    <property type="match status" value="1"/>
</dbReference>
<evidence type="ECO:0000256" key="4">
    <source>
        <dbReference type="ARBA" id="ARBA00022496"/>
    </source>
</evidence>
<dbReference type="AlphaFoldDB" id="A0A172XW49"/>
<evidence type="ECO:0000256" key="5">
    <source>
        <dbReference type="ARBA" id="ARBA00023004"/>
    </source>
</evidence>
<gene>
    <name evidence="9" type="ORF">A0O34_11885</name>
</gene>
<dbReference type="Pfam" id="PF13304">
    <property type="entry name" value="AAA_21"/>
    <property type="match status" value="1"/>
</dbReference>
<evidence type="ECO:0000256" key="1">
    <source>
        <dbReference type="ARBA" id="ARBA00004202"/>
    </source>
</evidence>
<accession>A0A172XW49</accession>
<organism evidence="9 10">
    <name type="scientific">Chryseobacterium glaciei</name>
    <dbReference type="NCBI Taxonomy" id="1685010"/>
    <lineage>
        <taxon>Bacteria</taxon>
        <taxon>Pseudomonadati</taxon>
        <taxon>Bacteroidota</taxon>
        <taxon>Flavobacteriia</taxon>
        <taxon>Flavobacteriales</taxon>
        <taxon>Weeksellaceae</taxon>
        <taxon>Chryseobacterium group</taxon>
        <taxon>Chryseobacterium</taxon>
    </lineage>
</organism>
<dbReference type="CDD" id="cd00267">
    <property type="entry name" value="ABC_ATPase"/>
    <property type="match status" value="1"/>
</dbReference>
<dbReference type="InterPro" id="IPR027417">
    <property type="entry name" value="P-loop_NTPase"/>
</dbReference>
<evidence type="ECO:0000313" key="10">
    <source>
        <dbReference type="Proteomes" id="UP000077824"/>
    </source>
</evidence>